<dbReference type="Gene3D" id="3.90.226.20">
    <property type="match status" value="1"/>
</dbReference>
<name>A0A2S6NNW6_RHOGL</name>
<dbReference type="InterPro" id="IPR014748">
    <property type="entry name" value="Enoyl-CoA_hydra_C"/>
</dbReference>
<evidence type="ECO:0000313" key="3">
    <source>
        <dbReference type="EMBL" id="PPQ39518.1"/>
    </source>
</evidence>
<dbReference type="GO" id="GO:0006635">
    <property type="term" value="P:fatty acid beta-oxidation"/>
    <property type="evidence" value="ECO:0007669"/>
    <property type="project" value="TreeGrafter"/>
</dbReference>
<sequence>MPVVTVEDRGAVSIIRINRPERLNAINQAVAVELQAAFQAFDADAGKRVAILGATGTRAFTAGADVDDIPELWRAVPTVGFTTDKPIIAATAGWVVGGGIVLAMMCDLLVATEDTQFYYPEAKLGVTAGGISSLAARMPHHLAMEVMLLGAKIPARRAYDVGFVNRVVPAGAHEAEALAMAEQLLDSAPLVIGALKRLVNDVMPTGPIERMVATSQTVARVRQSDDLQEGIRAYKEKRKPRFAGR</sequence>
<keyword evidence="2" id="KW-0456">Lyase</keyword>
<comment type="similarity">
    <text evidence="1">Belongs to the enoyl-CoA hydratase/isomerase family.</text>
</comment>
<dbReference type="Gene3D" id="1.10.12.10">
    <property type="entry name" value="Lyase 2-enoyl-coa Hydratase, Chain A, domain 2"/>
    <property type="match status" value="1"/>
</dbReference>
<dbReference type="PANTHER" id="PTHR11941">
    <property type="entry name" value="ENOYL-COA HYDRATASE-RELATED"/>
    <property type="match status" value="1"/>
</dbReference>
<dbReference type="Pfam" id="PF00378">
    <property type="entry name" value="ECH_1"/>
    <property type="match status" value="1"/>
</dbReference>
<accession>A0A2S6NNW6</accession>
<dbReference type="Proteomes" id="UP000239724">
    <property type="component" value="Unassembled WGS sequence"/>
</dbReference>
<dbReference type="CDD" id="cd06558">
    <property type="entry name" value="crotonase-like"/>
    <property type="match status" value="1"/>
</dbReference>
<reference evidence="3 4" key="1">
    <citation type="journal article" date="2018" name="Arch. Microbiol.">
        <title>New insights into the metabolic potential of the phototrophic purple bacterium Rhodopila globiformis DSM 161(T) from its draft genome sequence and evidence for a vanadium-dependent nitrogenase.</title>
        <authorList>
            <person name="Imhoff J.F."/>
            <person name="Rahn T."/>
            <person name="Kunzel S."/>
            <person name="Neulinger S.C."/>
        </authorList>
    </citation>
    <scope>NUCLEOTIDE SEQUENCE [LARGE SCALE GENOMIC DNA]</scope>
    <source>
        <strain evidence="3 4">DSM 161</strain>
    </source>
</reference>
<dbReference type="Gene3D" id="3.30.300.220">
    <property type="match status" value="1"/>
</dbReference>
<dbReference type="EMBL" id="NHRY01000032">
    <property type="protein sequence ID" value="PPQ39518.1"/>
    <property type="molecule type" value="Genomic_DNA"/>
</dbReference>
<dbReference type="OrthoDB" id="7957667at2"/>
<comment type="caution">
    <text evidence="3">The sequence shown here is derived from an EMBL/GenBank/DDBJ whole genome shotgun (WGS) entry which is preliminary data.</text>
</comment>
<organism evidence="3 4">
    <name type="scientific">Rhodopila globiformis</name>
    <name type="common">Rhodopseudomonas globiformis</name>
    <dbReference type="NCBI Taxonomy" id="1071"/>
    <lineage>
        <taxon>Bacteria</taxon>
        <taxon>Pseudomonadati</taxon>
        <taxon>Pseudomonadota</taxon>
        <taxon>Alphaproteobacteria</taxon>
        <taxon>Acetobacterales</taxon>
        <taxon>Acetobacteraceae</taxon>
        <taxon>Rhodopila</taxon>
    </lineage>
</organism>
<evidence type="ECO:0000313" key="4">
    <source>
        <dbReference type="Proteomes" id="UP000239724"/>
    </source>
</evidence>
<gene>
    <name evidence="3" type="ORF">CCS01_01080</name>
</gene>
<dbReference type="SUPFAM" id="SSF52096">
    <property type="entry name" value="ClpP/crotonase"/>
    <property type="match status" value="1"/>
</dbReference>
<evidence type="ECO:0000256" key="2">
    <source>
        <dbReference type="ARBA" id="ARBA00023239"/>
    </source>
</evidence>
<dbReference type="GO" id="GO:0016829">
    <property type="term" value="F:lyase activity"/>
    <property type="evidence" value="ECO:0007669"/>
    <property type="project" value="UniProtKB-KW"/>
</dbReference>
<protein>
    <submittedName>
        <fullName evidence="3">Enoyl-CoA hydratase</fullName>
    </submittedName>
</protein>
<dbReference type="InterPro" id="IPR001753">
    <property type="entry name" value="Enoyl-CoA_hydra/iso"/>
</dbReference>
<proteinExistence type="inferred from homology"/>
<dbReference type="RefSeq" id="WP_104516992.1">
    <property type="nucleotide sequence ID" value="NZ_NHRY01000032.1"/>
</dbReference>
<evidence type="ECO:0000256" key="1">
    <source>
        <dbReference type="ARBA" id="ARBA00005254"/>
    </source>
</evidence>
<keyword evidence="4" id="KW-1185">Reference proteome</keyword>
<dbReference type="InterPro" id="IPR029045">
    <property type="entry name" value="ClpP/crotonase-like_dom_sf"/>
</dbReference>
<dbReference type="PANTHER" id="PTHR11941:SF54">
    <property type="entry name" value="ENOYL-COA HYDRATASE, MITOCHONDRIAL"/>
    <property type="match status" value="1"/>
</dbReference>
<dbReference type="AlphaFoldDB" id="A0A2S6NNW6"/>